<evidence type="ECO:0000256" key="3">
    <source>
        <dbReference type="ARBA" id="ARBA00005156"/>
    </source>
</evidence>
<comment type="caution">
    <text evidence="14">The sequence shown here is derived from an EMBL/GenBank/DDBJ whole genome shotgun (WGS) entry which is preliminary data.</text>
</comment>
<name>A0ABR2W7S3_9FUNG</name>
<organism evidence="14 15">
    <name type="scientific">Basidiobolus ranarum</name>
    <dbReference type="NCBI Taxonomy" id="34480"/>
    <lineage>
        <taxon>Eukaryota</taxon>
        <taxon>Fungi</taxon>
        <taxon>Fungi incertae sedis</taxon>
        <taxon>Zoopagomycota</taxon>
        <taxon>Entomophthoromycotina</taxon>
        <taxon>Basidiobolomycetes</taxon>
        <taxon>Basidiobolales</taxon>
        <taxon>Basidiobolaceae</taxon>
        <taxon>Basidiobolus</taxon>
    </lineage>
</organism>
<evidence type="ECO:0000256" key="9">
    <source>
        <dbReference type="ARBA" id="ARBA00023027"/>
    </source>
</evidence>
<dbReference type="PANTHER" id="PTHR19370">
    <property type="entry name" value="NADH-CYTOCHROME B5 REDUCTASE"/>
    <property type="match status" value="1"/>
</dbReference>
<comment type="cofactor">
    <cofactor evidence="1 11">
        <name>FAD</name>
        <dbReference type="ChEBI" id="CHEBI:57692"/>
    </cofactor>
</comment>
<dbReference type="EMBL" id="JASJQH010006950">
    <property type="protein sequence ID" value="KAK9722380.1"/>
    <property type="molecule type" value="Genomic_DNA"/>
</dbReference>
<evidence type="ECO:0000256" key="6">
    <source>
        <dbReference type="ARBA" id="ARBA00022787"/>
    </source>
</evidence>
<evidence type="ECO:0000256" key="1">
    <source>
        <dbReference type="ARBA" id="ARBA00001974"/>
    </source>
</evidence>
<dbReference type="InterPro" id="IPR039261">
    <property type="entry name" value="FNR_nucleotide-bd"/>
</dbReference>
<dbReference type="PRINTS" id="PR00371">
    <property type="entry name" value="FPNCR"/>
</dbReference>
<dbReference type="Pfam" id="PF00970">
    <property type="entry name" value="FAD_binding_6"/>
    <property type="match status" value="1"/>
</dbReference>
<dbReference type="GO" id="GO:0090524">
    <property type="term" value="F:cytochrome-b5 reductase activity, acting on NADH"/>
    <property type="evidence" value="ECO:0007669"/>
    <property type="project" value="UniProtKB-EC"/>
</dbReference>
<keyword evidence="12" id="KW-0472">Membrane</keyword>
<dbReference type="InterPro" id="IPR008333">
    <property type="entry name" value="Cbr1-like_FAD-bd_dom"/>
</dbReference>
<dbReference type="Proteomes" id="UP001479436">
    <property type="component" value="Unassembled WGS sequence"/>
</dbReference>
<dbReference type="InterPro" id="IPR001834">
    <property type="entry name" value="CBR-like"/>
</dbReference>
<dbReference type="CDD" id="cd06183">
    <property type="entry name" value="cyt_b5_reduct_like"/>
    <property type="match status" value="1"/>
</dbReference>
<keyword evidence="12" id="KW-0812">Transmembrane</keyword>
<comment type="similarity">
    <text evidence="4 11">Belongs to the flavoprotein pyridine nucleotide cytochrome reductase family.</text>
</comment>
<keyword evidence="8 11" id="KW-0560">Oxidoreductase</keyword>
<dbReference type="Gene3D" id="2.40.30.10">
    <property type="entry name" value="Translation factors"/>
    <property type="match status" value="1"/>
</dbReference>
<evidence type="ECO:0000256" key="7">
    <source>
        <dbReference type="ARBA" id="ARBA00022827"/>
    </source>
</evidence>
<comment type="catalytic activity">
    <reaction evidence="11">
        <text>2 Fe(III)-[cytochrome b5] + NADH = 2 Fe(II)-[cytochrome b5] + NAD(+) + H(+)</text>
        <dbReference type="Rhea" id="RHEA:46680"/>
        <dbReference type="Rhea" id="RHEA-COMP:10438"/>
        <dbReference type="Rhea" id="RHEA-COMP:10439"/>
        <dbReference type="ChEBI" id="CHEBI:15378"/>
        <dbReference type="ChEBI" id="CHEBI:29033"/>
        <dbReference type="ChEBI" id="CHEBI:29034"/>
        <dbReference type="ChEBI" id="CHEBI:57540"/>
        <dbReference type="ChEBI" id="CHEBI:57945"/>
        <dbReference type="EC" id="1.6.2.2"/>
    </reaction>
</comment>
<evidence type="ECO:0000256" key="10">
    <source>
        <dbReference type="ARBA" id="ARBA00049138"/>
    </source>
</evidence>
<proteinExistence type="inferred from homology"/>
<comment type="subcellular location">
    <subcellularLocation>
        <location evidence="2">Mitochondrion outer membrane</location>
    </subcellularLocation>
</comment>
<protein>
    <recommendedName>
        <fullName evidence="11">NADH-cytochrome b5 reductase</fullName>
        <ecNumber evidence="11">1.6.2.2</ecNumber>
    </recommendedName>
</protein>
<evidence type="ECO:0000313" key="14">
    <source>
        <dbReference type="EMBL" id="KAK9722380.1"/>
    </source>
</evidence>
<feature type="transmembrane region" description="Helical" evidence="12">
    <location>
        <begin position="6"/>
        <end position="26"/>
    </location>
</feature>
<evidence type="ECO:0000256" key="4">
    <source>
        <dbReference type="ARBA" id="ARBA00006105"/>
    </source>
</evidence>
<dbReference type="Gene3D" id="3.40.50.80">
    <property type="entry name" value="Nucleotide-binding domain of ferredoxin-NADP reductase (FNR) module"/>
    <property type="match status" value="1"/>
</dbReference>
<keyword evidence="6" id="KW-0496">Mitochondrion</keyword>
<dbReference type="PRINTS" id="PR00406">
    <property type="entry name" value="CYTB5RDTASE"/>
</dbReference>
<keyword evidence="15" id="KW-1185">Reference proteome</keyword>
<dbReference type="Pfam" id="PF00175">
    <property type="entry name" value="NAD_binding_1"/>
    <property type="match status" value="1"/>
</dbReference>
<dbReference type="InterPro" id="IPR017927">
    <property type="entry name" value="FAD-bd_FR_type"/>
</dbReference>
<keyword evidence="7 11" id="KW-0274">FAD</keyword>
<reference evidence="14 15" key="1">
    <citation type="submission" date="2023-04" db="EMBL/GenBank/DDBJ databases">
        <title>Genome of Basidiobolus ranarum AG-B5.</title>
        <authorList>
            <person name="Stajich J.E."/>
            <person name="Carter-House D."/>
            <person name="Gryganskyi A."/>
        </authorList>
    </citation>
    <scope>NUCLEOTIDE SEQUENCE [LARGE SCALE GENOMIC DNA]</scope>
    <source>
        <strain evidence="14 15">AG-B5</strain>
    </source>
</reference>
<accession>A0ABR2W7S3</accession>
<dbReference type="SUPFAM" id="SSF52343">
    <property type="entry name" value="Ferredoxin reductase-like, C-terminal NADP-linked domain"/>
    <property type="match status" value="1"/>
</dbReference>
<dbReference type="InterPro" id="IPR017938">
    <property type="entry name" value="Riboflavin_synthase-like_b-brl"/>
</dbReference>
<feature type="domain" description="FAD-binding FR-type" evidence="13">
    <location>
        <begin position="37"/>
        <end position="140"/>
    </location>
</feature>
<evidence type="ECO:0000256" key="5">
    <source>
        <dbReference type="ARBA" id="ARBA00022630"/>
    </source>
</evidence>
<evidence type="ECO:0000256" key="11">
    <source>
        <dbReference type="RuleBase" id="RU361226"/>
    </source>
</evidence>
<dbReference type="PANTHER" id="PTHR19370:SF184">
    <property type="entry name" value="NADH-CYTOCHROME B5 REDUCTASE-LIKE"/>
    <property type="match status" value="1"/>
</dbReference>
<keyword evidence="12" id="KW-1133">Transmembrane helix</keyword>
<evidence type="ECO:0000256" key="2">
    <source>
        <dbReference type="ARBA" id="ARBA00004294"/>
    </source>
</evidence>
<evidence type="ECO:0000256" key="8">
    <source>
        <dbReference type="ARBA" id="ARBA00023002"/>
    </source>
</evidence>
<keyword evidence="9 11" id="KW-0520">NAD</keyword>
<dbReference type="PROSITE" id="PS51384">
    <property type="entry name" value="FAD_FR"/>
    <property type="match status" value="1"/>
</dbReference>
<dbReference type="EC" id="1.6.2.2" evidence="11"/>
<sequence>MTDVQSYLPFILAAIAAVGTTAYIFTSKTKKAVLDKVKFQKFPLIEKMIISHNTAIYRFGLPHPQDVLGLPIGQHISVMATIDGKEVMRSYTPTSSDDDSGHFDLLIKTYPNGNISRVFADLKLGDTLNVRGPKGNFTYTPGLVKSFGMIAGGTGITPMYQIIHAILKNPEDKTQINLIFANVNQEDILLKSELDELAKKHDNFNLHYVLNNPPEGWTGGVGFVTEAMIKELCPGPSADSKMLLCGPPPMVKAMSGYCVNLGFEKPRALSKLEDQVFKF</sequence>
<keyword evidence="5 11" id="KW-0285">Flavoprotein</keyword>
<dbReference type="InterPro" id="IPR001709">
    <property type="entry name" value="Flavoprot_Pyr_Nucl_cyt_Rdtase"/>
</dbReference>
<evidence type="ECO:0000313" key="15">
    <source>
        <dbReference type="Proteomes" id="UP001479436"/>
    </source>
</evidence>
<dbReference type="InterPro" id="IPR001433">
    <property type="entry name" value="OxRdtase_FAD/NAD-bd"/>
</dbReference>
<gene>
    <name evidence="14" type="primary">CBR1_1</name>
    <name evidence="14" type="ORF">K7432_002685</name>
</gene>
<evidence type="ECO:0000259" key="13">
    <source>
        <dbReference type="PROSITE" id="PS51384"/>
    </source>
</evidence>
<comment type="catalytic activity">
    <reaction evidence="10">
        <text>2 Fe(3+)-[Dph3] + NADH = 2 Fe(2+)-[Dph3] + NAD(+) + H(+)</text>
        <dbReference type="Rhea" id="RHEA:71231"/>
        <dbReference type="Rhea" id="RHEA-COMP:18002"/>
        <dbReference type="Rhea" id="RHEA-COMP:18003"/>
        <dbReference type="ChEBI" id="CHEBI:15378"/>
        <dbReference type="ChEBI" id="CHEBI:29033"/>
        <dbReference type="ChEBI" id="CHEBI:29034"/>
        <dbReference type="ChEBI" id="CHEBI:57540"/>
        <dbReference type="ChEBI" id="CHEBI:57945"/>
        <dbReference type="ChEBI" id="CHEBI:83228"/>
    </reaction>
    <physiologicalReaction direction="left-to-right" evidence="10">
        <dbReference type="Rhea" id="RHEA:71232"/>
    </physiologicalReaction>
</comment>
<comment type="pathway">
    <text evidence="3">Protein modification; peptidyl-diphthamide biosynthesis.</text>
</comment>
<evidence type="ECO:0000256" key="12">
    <source>
        <dbReference type="SAM" id="Phobius"/>
    </source>
</evidence>
<dbReference type="SUPFAM" id="SSF63380">
    <property type="entry name" value="Riboflavin synthase domain-like"/>
    <property type="match status" value="1"/>
</dbReference>
<keyword evidence="6" id="KW-1000">Mitochondrion outer membrane</keyword>